<dbReference type="EMBL" id="JAQYXP010000001">
    <property type="protein sequence ID" value="MEN3232599.1"/>
    <property type="molecule type" value="Genomic_DNA"/>
</dbReference>
<evidence type="ECO:0000313" key="3">
    <source>
        <dbReference type="Proteomes" id="UP001407347"/>
    </source>
</evidence>
<keyword evidence="3" id="KW-1185">Reference proteome</keyword>
<comment type="caution">
    <text evidence="2">The sequence shown here is derived from an EMBL/GenBank/DDBJ whole genome shotgun (WGS) entry which is preliminary data.</text>
</comment>
<sequence>MIETSSLNAAFPPVAVEPVMRSSAERFPRPSADPPLDPPVTLDLSPNALRTSDAAAGEAKTGDVKTAEVETAAAQAAEAPEPEAAPLTARFRPDLDSRQIVFQVVGRDGTVVEQRPSCGRRPTPARPRPPARPRSEPRWRAPPDPGETQGPEGSA</sequence>
<name>A0ABU9ZNY9_9HYPH</name>
<feature type="region of interest" description="Disordered" evidence="1">
    <location>
        <begin position="107"/>
        <end position="155"/>
    </location>
</feature>
<evidence type="ECO:0000313" key="2">
    <source>
        <dbReference type="EMBL" id="MEN3232599.1"/>
    </source>
</evidence>
<feature type="compositionally biased region" description="Low complexity" evidence="1">
    <location>
        <begin position="69"/>
        <end position="89"/>
    </location>
</feature>
<proteinExistence type="predicted"/>
<dbReference type="Proteomes" id="UP001407347">
    <property type="component" value="Unassembled WGS sequence"/>
</dbReference>
<accession>A0ABU9ZNY9</accession>
<protein>
    <recommendedName>
        <fullName evidence="4">TonB C-terminal domain-containing protein</fullName>
    </recommendedName>
</protein>
<dbReference type="RefSeq" id="WP_346012755.1">
    <property type="nucleotide sequence ID" value="NZ_JAQYXP010000001.1"/>
</dbReference>
<organism evidence="2 3">
    <name type="scientific">Methylobacterium ajmalii</name>
    <dbReference type="NCBI Taxonomy" id="2738439"/>
    <lineage>
        <taxon>Bacteria</taxon>
        <taxon>Pseudomonadati</taxon>
        <taxon>Pseudomonadota</taxon>
        <taxon>Alphaproteobacteria</taxon>
        <taxon>Hyphomicrobiales</taxon>
        <taxon>Methylobacteriaceae</taxon>
        <taxon>Methylobacterium</taxon>
    </lineage>
</organism>
<evidence type="ECO:0000256" key="1">
    <source>
        <dbReference type="SAM" id="MobiDB-lite"/>
    </source>
</evidence>
<gene>
    <name evidence="2" type="ORF">PUR29_03080</name>
</gene>
<feature type="region of interest" description="Disordered" evidence="1">
    <location>
        <begin position="21"/>
        <end position="95"/>
    </location>
</feature>
<reference evidence="2 3" key="1">
    <citation type="journal article" date="2023" name="PLoS ONE">
        <title>Complete genome assembly of Hawai'i environmental nontuberculous mycobacteria reveals unexpected co-isolation with methylobacteria.</title>
        <authorList>
            <person name="Hendrix J."/>
            <person name="Epperson L.E."/>
            <person name="Tong E.I."/>
            <person name="Chan Y.L."/>
            <person name="Hasan N.A."/>
            <person name="Dawrs S.N."/>
            <person name="Norton G.J."/>
            <person name="Virdi R."/>
            <person name="Crooks J.L."/>
            <person name="Chan E.D."/>
            <person name="Honda J.R."/>
            <person name="Strong M."/>
        </authorList>
    </citation>
    <scope>NUCLEOTIDE SEQUENCE [LARGE SCALE GENOMIC DNA]</scope>
    <source>
        <strain evidence="2 3">NJH_HI04-1</strain>
    </source>
</reference>
<evidence type="ECO:0008006" key="4">
    <source>
        <dbReference type="Google" id="ProtNLM"/>
    </source>
</evidence>